<reference evidence="3 4" key="1">
    <citation type="journal article" date="2012" name="Eukaryot. Cell">
        <title>Draft genome sequence of Wickerhamomyces ciferrii NRRL Y-1031 F-60-10.</title>
        <authorList>
            <person name="Schneider J."/>
            <person name="Andrea H."/>
            <person name="Blom J."/>
            <person name="Jaenicke S."/>
            <person name="Ruckert C."/>
            <person name="Schorsch C."/>
            <person name="Szczepanowski R."/>
            <person name="Farwick M."/>
            <person name="Goesmann A."/>
            <person name="Puhler A."/>
            <person name="Schaffer S."/>
            <person name="Tauch A."/>
            <person name="Kohler T."/>
            <person name="Brinkrolf K."/>
        </authorList>
    </citation>
    <scope>NUCLEOTIDE SEQUENCE [LARGE SCALE GENOMIC DNA]</scope>
    <source>
        <strain evidence="4">ATCC 14091 / BCRC 22168 / CBS 111 / JCM 3599 / NBRC 0793 / NRRL Y-1031 F-60-10</strain>
    </source>
</reference>
<dbReference type="SUPFAM" id="SSF53474">
    <property type="entry name" value="alpha/beta-Hydrolases"/>
    <property type="match status" value="1"/>
</dbReference>
<feature type="chain" id="PRO_5003836065" evidence="2">
    <location>
        <begin position="21"/>
        <end position="338"/>
    </location>
</feature>
<gene>
    <name evidence="3" type="ORF">BN7_416</name>
</gene>
<accession>K0KF81</accession>
<dbReference type="GO" id="GO:0016787">
    <property type="term" value="F:hydrolase activity"/>
    <property type="evidence" value="ECO:0007669"/>
    <property type="project" value="UniProtKB-KW"/>
</dbReference>
<dbReference type="FunCoup" id="K0KF81">
    <property type="interactions" value="26"/>
</dbReference>
<dbReference type="AlphaFoldDB" id="K0KF81"/>
<dbReference type="Pfam" id="PF10340">
    <property type="entry name" value="Say1_Mug180"/>
    <property type="match status" value="1"/>
</dbReference>
<dbReference type="Gene3D" id="3.40.50.1820">
    <property type="entry name" value="alpha/beta hydrolase"/>
    <property type="match status" value="1"/>
</dbReference>
<dbReference type="eggNOG" id="KOG1515">
    <property type="taxonomic scope" value="Eukaryota"/>
</dbReference>
<dbReference type="Proteomes" id="UP000009328">
    <property type="component" value="Unassembled WGS sequence"/>
</dbReference>
<evidence type="ECO:0000256" key="2">
    <source>
        <dbReference type="SAM" id="SignalP"/>
    </source>
</evidence>
<dbReference type="PANTHER" id="PTHR48081:SF31">
    <property type="entry name" value="STERYL ACETYL HYDROLASE MUG81-RELATED"/>
    <property type="match status" value="1"/>
</dbReference>
<evidence type="ECO:0000256" key="1">
    <source>
        <dbReference type="ARBA" id="ARBA00022801"/>
    </source>
</evidence>
<dbReference type="InParanoid" id="K0KF81"/>
<keyword evidence="2" id="KW-0732">Signal</keyword>
<keyword evidence="4" id="KW-1185">Reference proteome</keyword>
<dbReference type="InterPro" id="IPR029058">
    <property type="entry name" value="AB_hydrolase_fold"/>
</dbReference>
<keyword evidence="1" id="KW-0378">Hydrolase</keyword>
<dbReference type="InterPro" id="IPR019436">
    <property type="entry name" value="Say1-like"/>
</dbReference>
<dbReference type="InterPro" id="IPR050300">
    <property type="entry name" value="GDXG_lipolytic_enzyme"/>
</dbReference>
<organism evidence="3 4">
    <name type="scientific">Wickerhamomyces ciferrii (strain ATCC 14091 / BCRC 22168 / CBS 111 / JCM 3599 / NBRC 0793 / NRRL Y-1031 F-60-10)</name>
    <name type="common">Yeast</name>
    <name type="synonym">Pichia ciferrii</name>
    <dbReference type="NCBI Taxonomy" id="1206466"/>
    <lineage>
        <taxon>Eukaryota</taxon>
        <taxon>Fungi</taxon>
        <taxon>Dikarya</taxon>
        <taxon>Ascomycota</taxon>
        <taxon>Saccharomycotina</taxon>
        <taxon>Saccharomycetes</taxon>
        <taxon>Phaffomycetales</taxon>
        <taxon>Wickerhamomycetaceae</taxon>
        <taxon>Wickerhamomyces</taxon>
    </lineage>
</organism>
<dbReference type="EMBL" id="CAIF01000007">
    <property type="protein sequence ID" value="CCH40882.1"/>
    <property type="molecule type" value="Genomic_DNA"/>
</dbReference>
<sequence length="338" mass="39030">MGFSWWFWLKQWTQLPLVLAYNYVFRNKTFNSAMNKLRWMAKSGEVSDFKALINDRDGGAVLDELKTKKGFHEVSNEQYSSRSRWVVKSKNLNKDSPILFFVHGGGFTLKPQKGQLMAVLKTYRALKNEDLSILVVDYHVTPETQFPTPIDETFTVYHKLTEQDGFKNIIIMGDSCGANLASLVLYQSYHNSLNQFLKLSIRPNAALLMSPWVELDAKKTGSFLEKEQFDYISFESVDSWSKLYSENDRSNPLVSPLYLENWDGVLPEKHFYHYGDGEVLTDQIVKFKNKLGVKDENVSIEPNGCHIPPFIQFPKLSQEEFEKTKWCKDTVAFLKTVV</sequence>
<protein>
    <submittedName>
        <fullName evidence="3">Meiotically up-regulated protein</fullName>
    </submittedName>
</protein>
<comment type="caution">
    <text evidence="3">The sequence shown here is derived from an EMBL/GenBank/DDBJ whole genome shotgun (WGS) entry which is preliminary data.</text>
</comment>
<evidence type="ECO:0000313" key="4">
    <source>
        <dbReference type="Proteomes" id="UP000009328"/>
    </source>
</evidence>
<proteinExistence type="predicted"/>
<feature type="signal peptide" evidence="2">
    <location>
        <begin position="1"/>
        <end position="20"/>
    </location>
</feature>
<name>K0KF81_WICCF</name>
<dbReference type="HOGENOM" id="CLU_821834_0_0_1"/>
<dbReference type="PANTHER" id="PTHR48081">
    <property type="entry name" value="AB HYDROLASE SUPERFAMILY PROTEIN C4A8.06C"/>
    <property type="match status" value="1"/>
</dbReference>
<dbReference type="STRING" id="1206466.K0KF81"/>
<evidence type="ECO:0000313" key="3">
    <source>
        <dbReference type="EMBL" id="CCH40882.1"/>
    </source>
</evidence>